<dbReference type="CDD" id="cd00542">
    <property type="entry name" value="Ntn_PVA"/>
    <property type="match status" value="1"/>
</dbReference>
<dbReference type="Proteomes" id="UP000033682">
    <property type="component" value="Unassembled WGS sequence"/>
</dbReference>
<sequence length="335" mass="37545">MIGCSSFTLETKDHKHLLSRTMDFMMEMAEQVVFVPKNKTFAVSYDDKEEITSKHAFIGMGSIQEVDNAPVTCDGVNDAGVTAGVLYFPGYASYKEKATDNTWAISPDKVISAVLSQAASLAEVKELFDEKISIVNEASVTLKVVPPLHFIFSDTSGKSLIVEPEKDGVHVIEDSIGVMTNSPDYHWHETNLRNYLSVQPKQHEDIEFLGKTLKPFSQGSGTFGLPGDFTPVSRFVRTAFMKNNVEQPADELSAVTLSHHILESVSIPRGIVVTTDDTFDYTCYTAYMCAESRSYYYATYGNQRIRCVRLTPELEKETDYREFKVQPKEDIDYAN</sequence>
<dbReference type="Gene3D" id="3.60.60.10">
    <property type="entry name" value="Penicillin V Acylase, Chain A"/>
    <property type="match status" value="1"/>
</dbReference>
<comment type="similarity">
    <text evidence="1">Belongs to the peptidase C59 family.</text>
</comment>
<keyword evidence="2" id="KW-0378">Hydrolase</keyword>
<dbReference type="PATRIC" id="fig|303541.3.peg.514"/>
<comment type="caution">
    <text evidence="4">The sequence shown here is derived from an EMBL/GenBank/DDBJ whole genome shotgun (WGS) entry which is preliminary data.</text>
</comment>
<evidence type="ECO:0000313" key="4">
    <source>
        <dbReference type="EMBL" id="KJY61093.1"/>
    </source>
</evidence>
<keyword evidence="5" id="KW-1185">Reference proteome</keyword>
<evidence type="ECO:0000259" key="3">
    <source>
        <dbReference type="Pfam" id="PF02275"/>
    </source>
</evidence>
<dbReference type="SUPFAM" id="SSF56235">
    <property type="entry name" value="N-terminal nucleophile aminohydrolases (Ntn hydrolases)"/>
    <property type="match status" value="1"/>
</dbReference>
<organism evidence="4 5">
    <name type="scientific">Lactobacillus apis</name>
    <dbReference type="NCBI Taxonomy" id="303541"/>
    <lineage>
        <taxon>Bacteria</taxon>
        <taxon>Bacillati</taxon>
        <taxon>Bacillota</taxon>
        <taxon>Bacilli</taxon>
        <taxon>Lactobacillales</taxon>
        <taxon>Lactobacillaceae</taxon>
        <taxon>Lactobacillus</taxon>
    </lineage>
</organism>
<evidence type="ECO:0000256" key="2">
    <source>
        <dbReference type="ARBA" id="ARBA00022801"/>
    </source>
</evidence>
<dbReference type="HOGENOM" id="CLU_045206_1_0_9"/>
<dbReference type="PANTHER" id="PTHR35527">
    <property type="entry name" value="CHOLOYLGLYCINE HYDROLASE"/>
    <property type="match status" value="1"/>
</dbReference>
<gene>
    <name evidence="4" type="primary">pacB</name>
    <name evidence="4" type="ORF">JF72_03680</name>
</gene>
<feature type="domain" description="Choloylglycine hydrolase/NAAA C-terminal" evidence="3">
    <location>
        <begin position="4"/>
        <end position="312"/>
    </location>
</feature>
<dbReference type="RefSeq" id="WP_046306349.1">
    <property type="nucleotide sequence ID" value="NZ_CP132378.1"/>
</dbReference>
<dbReference type="GO" id="GO:0016787">
    <property type="term" value="F:hydrolase activity"/>
    <property type="evidence" value="ECO:0007669"/>
    <property type="project" value="UniProtKB-KW"/>
</dbReference>
<dbReference type="PANTHER" id="PTHR35527:SF2">
    <property type="entry name" value="HYDROLASE"/>
    <property type="match status" value="1"/>
</dbReference>
<accession>A0A0F4LRZ6</accession>
<reference evidence="4 5" key="1">
    <citation type="submission" date="2015-01" db="EMBL/GenBank/DDBJ databases">
        <title>Comparative genomics of the lactic acid bacteria isolated from the honey bee gut.</title>
        <authorList>
            <person name="Ellegaard K.M."/>
            <person name="Tamarit D."/>
            <person name="Javelind E."/>
            <person name="Olofsson T."/>
            <person name="Andersson S.G."/>
            <person name="Vasquez A."/>
        </authorList>
    </citation>
    <scope>NUCLEOTIDE SEQUENCE [LARGE SCALE GENOMIC DNA]</scope>
    <source>
        <strain evidence="4 5">Hma11</strain>
    </source>
</reference>
<dbReference type="EMBL" id="JXLG01000005">
    <property type="protein sequence ID" value="KJY61093.1"/>
    <property type="molecule type" value="Genomic_DNA"/>
</dbReference>
<dbReference type="InterPro" id="IPR029132">
    <property type="entry name" value="CBAH/NAAA_C"/>
</dbReference>
<evidence type="ECO:0000256" key="1">
    <source>
        <dbReference type="ARBA" id="ARBA00006625"/>
    </source>
</evidence>
<proteinExistence type="inferred from homology"/>
<evidence type="ECO:0000313" key="5">
    <source>
        <dbReference type="Proteomes" id="UP000033682"/>
    </source>
</evidence>
<name>A0A0F4LRZ6_9LACO</name>
<protein>
    <submittedName>
        <fullName evidence="4">Penicillin acylase</fullName>
    </submittedName>
</protein>
<dbReference type="AlphaFoldDB" id="A0A0F4LRZ6"/>
<dbReference type="InterPro" id="IPR052193">
    <property type="entry name" value="Peptidase_C59"/>
</dbReference>
<dbReference type="Pfam" id="PF02275">
    <property type="entry name" value="CBAH"/>
    <property type="match status" value="1"/>
</dbReference>
<dbReference type="InterPro" id="IPR029055">
    <property type="entry name" value="Ntn_hydrolases_N"/>
</dbReference>
<dbReference type="STRING" id="303541.JF72_03680"/>